<comment type="caution">
    <text evidence="1">The sequence shown here is derived from an EMBL/GenBank/DDBJ whole genome shotgun (WGS) entry which is preliminary data.</text>
</comment>
<feature type="non-terminal residue" evidence="1">
    <location>
        <position position="122"/>
    </location>
</feature>
<organism evidence="1 2">
    <name type="scientific">Rotaria magnacalcarata</name>
    <dbReference type="NCBI Taxonomy" id="392030"/>
    <lineage>
        <taxon>Eukaryota</taxon>
        <taxon>Metazoa</taxon>
        <taxon>Spiralia</taxon>
        <taxon>Gnathifera</taxon>
        <taxon>Rotifera</taxon>
        <taxon>Eurotatoria</taxon>
        <taxon>Bdelloidea</taxon>
        <taxon>Philodinida</taxon>
        <taxon>Philodinidae</taxon>
        <taxon>Rotaria</taxon>
    </lineage>
</organism>
<accession>A0A8S3FPL8</accession>
<evidence type="ECO:0000313" key="2">
    <source>
        <dbReference type="Proteomes" id="UP000681967"/>
    </source>
</evidence>
<protein>
    <submittedName>
        <fullName evidence="1">Uncharacterized protein</fullName>
    </submittedName>
</protein>
<dbReference type="Proteomes" id="UP000681967">
    <property type="component" value="Unassembled WGS sequence"/>
</dbReference>
<reference evidence="1" key="1">
    <citation type="submission" date="2021-02" db="EMBL/GenBank/DDBJ databases">
        <authorList>
            <person name="Nowell W R."/>
        </authorList>
    </citation>
    <scope>NUCLEOTIDE SEQUENCE</scope>
</reference>
<gene>
    <name evidence="1" type="ORF">BYL167_LOCUS68156</name>
</gene>
<name>A0A8S3FPL8_9BILA</name>
<proteinExistence type="predicted"/>
<dbReference type="EMBL" id="CAJOBH010247229">
    <property type="protein sequence ID" value="CAF5128617.1"/>
    <property type="molecule type" value="Genomic_DNA"/>
</dbReference>
<evidence type="ECO:0000313" key="1">
    <source>
        <dbReference type="EMBL" id="CAF5128617.1"/>
    </source>
</evidence>
<sequence>MDRPDGYCIYLTSRVGSCHSFFASFEHYIYETCKCKSRALCHCCNTNLCADHLKVHVDLINSQIHPHADEINTLDNQLSLLNVDEVIGKCRQKLDKWHHECHATVDRFYEEKCQELQERCVE</sequence>
<dbReference type="AlphaFoldDB" id="A0A8S3FPL8"/>